<gene>
    <name evidence="2" type="ORF">ACFS5J_04420</name>
</gene>
<dbReference type="RefSeq" id="WP_379810817.1">
    <property type="nucleotide sequence ID" value="NZ_JBHUPC010000012.1"/>
</dbReference>
<accession>A0ABW5YJY3</accession>
<dbReference type="Pfam" id="PF10825">
    <property type="entry name" value="DUF2752"/>
    <property type="match status" value="1"/>
</dbReference>
<keyword evidence="1" id="KW-1133">Transmembrane helix</keyword>
<sequence length="100" mass="11352">MYERNSFMEEFMLPCLNKKLFGIECPGCGTQRSIILLLEGDFIGAFKMFPAIYTLLLLLVLITLHFTDKSRNYTKAIIGIAILNAIITIIAYVIKMNTIN</sequence>
<feature type="transmembrane region" description="Helical" evidence="1">
    <location>
        <begin position="76"/>
        <end position="94"/>
    </location>
</feature>
<comment type="caution">
    <text evidence="2">The sequence shown here is derived from an EMBL/GenBank/DDBJ whole genome shotgun (WGS) entry which is preliminary data.</text>
</comment>
<protein>
    <submittedName>
        <fullName evidence="2">DUF2752 domain-containing protein</fullName>
    </submittedName>
</protein>
<feature type="transmembrane region" description="Helical" evidence="1">
    <location>
        <begin position="42"/>
        <end position="64"/>
    </location>
</feature>
<proteinExistence type="predicted"/>
<keyword evidence="3" id="KW-1185">Reference proteome</keyword>
<reference evidence="3" key="1">
    <citation type="journal article" date="2019" name="Int. J. Syst. Evol. Microbiol.">
        <title>The Global Catalogue of Microorganisms (GCM) 10K type strain sequencing project: providing services to taxonomists for standard genome sequencing and annotation.</title>
        <authorList>
            <consortium name="The Broad Institute Genomics Platform"/>
            <consortium name="The Broad Institute Genome Sequencing Center for Infectious Disease"/>
            <person name="Wu L."/>
            <person name="Ma J."/>
        </authorList>
    </citation>
    <scope>NUCLEOTIDE SEQUENCE [LARGE SCALE GENOMIC DNA]</scope>
    <source>
        <strain evidence="3">KCTC 22671</strain>
    </source>
</reference>
<dbReference type="EMBL" id="JBHUPC010000012">
    <property type="protein sequence ID" value="MFD2891255.1"/>
    <property type="molecule type" value="Genomic_DNA"/>
</dbReference>
<organism evidence="2 3">
    <name type="scientific">Flavobacterium chuncheonense</name>
    <dbReference type="NCBI Taxonomy" id="2026653"/>
    <lineage>
        <taxon>Bacteria</taxon>
        <taxon>Pseudomonadati</taxon>
        <taxon>Bacteroidota</taxon>
        <taxon>Flavobacteriia</taxon>
        <taxon>Flavobacteriales</taxon>
        <taxon>Flavobacteriaceae</taxon>
        <taxon>Flavobacterium</taxon>
    </lineage>
</organism>
<evidence type="ECO:0000313" key="3">
    <source>
        <dbReference type="Proteomes" id="UP001597534"/>
    </source>
</evidence>
<name>A0ABW5YJY3_9FLAO</name>
<evidence type="ECO:0000313" key="2">
    <source>
        <dbReference type="EMBL" id="MFD2891255.1"/>
    </source>
</evidence>
<keyword evidence="1" id="KW-0812">Transmembrane</keyword>
<dbReference type="InterPro" id="IPR021215">
    <property type="entry name" value="DUF2752"/>
</dbReference>
<keyword evidence="1" id="KW-0472">Membrane</keyword>
<dbReference type="Proteomes" id="UP001597534">
    <property type="component" value="Unassembled WGS sequence"/>
</dbReference>
<evidence type="ECO:0000256" key="1">
    <source>
        <dbReference type="SAM" id="Phobius"/>
    </source>
</evidence>